<organism evidence="3 4">
    <name type="scientific">Mycolicibacterium frederiksbergense</name>
    <dbReference type="NCBI Taxonomy" id="117567"/>
    <lineage>
        <taxon>Bacteria</taxon>
        <taxon>Bacillati</taxon>
        <taxon>Actinomycetota</taxon>
        <taxon>Actinomycetes</taxon>
        <taxon>Mycobacteriales</taxon>
        <taxon>Mycobacteriaceae</taxon>
        <taxon>Mycolicibacterium</taxon>
    </lineage>
</organism>
<gene>
    <name evidence="3" type="ORF">M2272_004149</name>
</gene>
<evidence type="ECO:0000313" key="3">
    <source>
        <dbReference type="EMBL" id="MDH6197494.1"/>
    </source>
</evidence>
<evidence type="ECO:0000256" key="2">
    <source>
        <dbReference type="SAM" id="Phobius"/>
    </source>
</evidence>
<keyword evidence="4" id="KW-1185">Reference proteome</keyword>
<feature type="compositionally biased region" description="Basic and acidic residues" evidence="1">
    <location>
        <begin position="270"/>
        <end position="280"/>
    </location>
</feature>
<evidence type="ECO:0000256" key="1">
    <source>
        <dbReference type="SAM" id="MobiDB-lite"/>
    </source>
</evidence>
<keyword evidence="2" id="KW-0812">Transmembrane</keyword>
<evidence type="ECO:0000313" key="4">
    <source>
        <dbReference type="Proteomes" id="UP001160130"/>
    </source>
</evidence>
<feature type="transmembrane region" description="Helical" evidence="2">
    <location>
        <begin position="7"/>
        <end position="28"/>
    </location>
</feature>
<dbReference type="RefSeq" id="WP_280834089.1">
    <property type="nucleotide sequence ID" value="NZ_JARXVE010000007.1"/>
</dbReference>
<sequence>MSVTQKLIGFVVGLAVVFGVAFGLGAAWGPVTALENGYTLELADSTLPSGKQAGLRFRITDDSGVPVTSYVESHQKLLHLIVVRRDLTGYQHVHPSLDGTGTWSVPLDLSSAGDYRVFADFVPTGGNGLTLGADLRVAGDYRPRPLPAAANTATVDGHTVTLAGSPKAGEPSELTLSVSRAGRPVTDLQPYLGAYGHLVALRAADLAYLHVHPMGEPGDPDTPAGPDIGFHTSFPSAGDYRLFLDFKHGDVVRTAEFTVSVPAGGPRQEQSSEHDHQGEH</sequence>
<name>A0ABT6L3J8_9MYCO</name>
<feature type="region of interest" description="Disordered" evidence="1">
    <location>
        <begin position="259"/>
        <end position="280"/>
    </location>
</feature>
<comment type="caution">
    <text evidence="3">The sequence shown here is derived from an EMBL/GenBank/DDBJ whole genome shotgun (WGS) entry which is preliminary data.</text>
</comment>
<protein>
    <recommendedName>
        <fullName evidence="5">Secreted protein</fullName>
    </recommendedName>
</protein>
<dbReference type="Proteomes" id="UP001160130">
    <property type="component" value="Unassembled WGS sequence"/>
</dbReference>
<accession>A0ABT6L3J8</accession>
<reference evidence="3 4" key="1">
    <citation type="submission" date="2023-04" db="EMBL/GenBank/DDBJ databases">
        <title>Forest soil microbial communities from Buena Vista Peninsula, Colon Province, Panama.</title>
        <authorList>
            <person name="Bouskill N."/>
        </authorList>
    </citation>
    <scope>NUCLEOTIDE SEQUENCE [LARGE SCALE GENOMIC DNA]</scope>
    <source>
        <strain evidence="3 4">AC80</strain>
    </source>
</reference>
<keyword evidence="2" id="KW-1133">Transmembrane helix</keyword>
<keyword evidence="2" id="KW-0472">Membrane</keyword>
<evidence type="ECO:0008006" key="5">
    <source>
        <dbReference type="Google" id="ProtNLM"/>
    </source>
</evidence>
<dbReference type="EMBL" id="JARXVE010000007">
    <property type="protein sequence ID" value="MDH6197494.1"/>
    <property type="molecule type" value="Genomic_DNA"/>
</dbReference>
<proteinExistence type="predicted"/>